<feature type="DNA-binding region" description="H-T-H motif" evidence="4">
    <location>
        <begin position="36"/>
        <end position="55"/>
    </location>
</feature>
<keyword evidence="2 4" id="KW-0238">DNA-binding</keyword>
<dbReference type="Pfam" id="PF16859">
    <property type="entry name" value="TetR_C_11"/>
    <property type="match status" value="1"/>
</dbReference>
<dbReference type="PANTHER" id="PTHR30055">
    <property type="entry name" value="HTH-TYPE TRANSCRIPTIONAL REGULATOR RUTR"/>
    <property type="match status" value="1"/>
</dbReference>
<dbReference type="Gene3D" id="1.10.357.10">
    <property type="entry name" value="Tetracycline Repressor, domain 2"/>
    <property type="match status" value="1"/>
</dbReference>
<evidence type="ECO:0000256" key="4">
    <source>
        <dbReference type="PROSITE-ProRule" id="PRU00335"/>
    </source>
</evidence>
<protein>
    <recommendedName>
        <fullName evidence="5">HTH tetR-type domain-containing protein</fullName>
    </recommendedName>
</protein>
<comment type="caution">
    <text evidence="6">The sequence shown here is derived from an EMBL/GenBank/DDBJ whole genome shotgun (WGS) entry which is preliminary data.</text>
</comment>
<sequence>MSKETARGRPRIPELDERILGATRELLAQHGYFGLSMEAVARRARVGKQTLYRRWPRRPLLVYQAHFGGAERATSELPDTGSLAGDLAGATSYMDHVFRLPGTVTLVSGMVADCLVEPELMAQLRDKMMTPDLEVAEVLFARAVRRGELPGGTDLRALAEIMAGSMFAHHILYGQVRAGFADVLASTLARLAS</sequence>
<dbReference type="SUPFAM" id="SSF48498">
    <property type="entry name" value="Tetracyclin repressor-like, C-terminal domain"/>
    <property type="match status" value="1"/>
</dbReference>
<keyword evidence="1" id="KW-0805">Transcription regulation</keyword>
<feature type="domain" description="HTH tetR-type" evidence="5">
    <location>
        <begin position="13"/>
        <end position="73"/>
    </location>
</feature>
<evidence type="ECO:0000313" key="7">
    <source>
        <dbReference type="Proteomes" id="UP000185596"/>
    </source>
</evidence>
<dbReference type="InterPro" id="IPR009057">
    <property type="entry name" value="Homeodomain-like_sf"/>
</dbReference>
<dbReference type="PANTHER" id="PTHR30055:SF148">
    <property type="entry name" value="TETR-FAMILY TRANSCRIPTIONAL REGULATOR"/>
    <property type="match status" value="1"/>
</dbReference>
<name>A0A1Q8BUM2_9PSEU</name>
<dbReference type="Pfam" id="PF00440">
    <property type="entry name" value="TetR_N"/>
    <property type="match status" value="1"/>
</dbReference>
<keyword evidence="3" id="KW-0804">Transcription</keyword>
<evidence type="ECO:0000259" key="5">
    <source>
        <dbReference type="PROSITE" id="PS50977"/>
    </source>
</evidence>
<dbReference type="GO" id="GO:0000976">
    <property type="term" value="F:transcription cis-regulatory region binding"/>
    <property type="evidence" value="ECO:0007669"/>
    <property type="project" value="TreeGrafter"/>
</dbReference>
<dbReference type="GO" id="GO:0003700">
    <property type="term" value="F:DNA-binding transcription factor activity"/>
    <property type="evidence" value="ECO:0007669"/>
    <property type="project" value="TreeGrafter"/>
</dbReference>
<dbReference type="Proteomes" id="UP000185596">
    <property type="component" value="Unassembled WGS sequence"/>
</dbReference>
<dbReference type="InterPro" id="IPR001647">
    <property type="entry name" value="HTH_TetR"/>
</dbReference>
<evidence type="ECO:0000313" key="6">
    <source>
        <dbReference type="EMBL" id="OLF05797.1"/>
    </source>
</evidence>
<reference evidence="6 7" key="1">
    <citation type="submission" date="2016-12" db="EMBL/GenBank/DDBJ databases">
        <title>The draft genome sequence of Actinophytocola sp. 11-183.</title>
        <authorList>
            <person name="Wang W."/>
            <person name="Yuan L."/>
        </authorList>
    </citation>
    <scope>NUCLEOTIDE SEQUENCE [LARGE SCALE GENOMIC DNA]</scope>
    <source>
        <strain evidence="6 7">11-183</strain>
    </source>
</reference>
<dbReference type="OrthoDB" id="9796019at2"/>
<dbReference type="EMBL" id="MSIE01000132">
    <property type="protein sequence ID" value="OLF05797.1"/>
    <property type="molecule type" value="Genomic_DNA"/>
</dbReference>
<dbReference type="InterPro" id="IPR036271">
    <property type="entry name" value="Tet_transcr_reg_TetR-rel_C_sf"/>
</dbReference>
<gene>
    <name evidence="6" type="ORF">BU204_36845</name>
</gene>
<dbReference type="InterPro" id="IPR011075">
    <property type="entry name" value="TetR_C"/>
</dbReference>
<keyword evidence="7" id="KW-1185">Reference proteome</keyword>
<proteinExistence type="predicted"/>
<dbReference type="Gene3D" id="1.10.10.60">
    <property type="entry name" value="Homeodomain-like"/>
    <property type="match status" value="1"/>
</dbReference>
<dbReference type="RefSeq" id="WP_075130423.1">
    <property type="nucleotide sequence ID" value="NZ_MSIE01000132.1"/>
</dbReference>
<dbReference type="InterPro" id="IPR050109">
    <property type="entry name" value="HTH-type_TetR-like_transc_reg"/>
</dbReference>
<evidence type="ECO:0000256" key="3">
    <source>
        <dbReference type="ARBA" id="ARBA00023163"/>
    </source>
</evidence>
<dbReference type="PROSITE" id="PS50977">
    <property type="entry name" value="HTH_TETR_2"/>
    <property type="match status" value="1"/>
</dbReference>
<evidence type="ECO:0000256" key="2">
    <source>
        <dbReference type="ARBA" id="ARBA00023125"/>
    </source>
</evidence>
<dbReference type="STRING" id="1912961.BU204_36845"/>
<evidence type="ECO:0000256" key="1">
    <source>
        <dbReference type="ARBA" id="ARBA00023015"/>
    </source>
</evidence>
<accession>A0A1Q8BUM2</accession>
<dbReference type="AlphaFoldDB" id="A0A1Q8BUM2"/>
<organism evidence="6 7">
    <name type="scientific">Actinophytocola xanthii</name>
    <dbReference type="NCBI Taxonomy" id="1912961"/>
    <lineage>
        <taxon>Bacteria</taxon>
        <taxon>Bacillati</taxon>
        <taxon>Actinomycetota</taxon>
        <taxon>Actinomycetes</taxon>
        <taxon>Pseudonocardiales</taxon>
        <taxon>Pseudonocardiaceae</taxon>
    </lineage>
</organism>
<dbReference type="SUPFAM" id="SSF46689">
    <property type="entry name" value="Homeodomain-like"/>
    <property type="match status" value="1"/>
</dbReference>